<accession>A0A929RQN5</accession>
<proteinExistence type="predicted"/>
<gene>
    <name evidence="2" type="ORF">HXK09_09310</name>
</gene>
<sequence length="214" mass="22350">MDEVISADSSYIALCLILVGLGVMLSYCASERLFKLSCRIIVGILAVVGILLPDILSSYRVVKVLLSECVDTSTCGDRGVLSSLSLIELTLAAAAALAMLFFLSSVLVPFYARRYFRKITDLADGSHLNSGNSHALMECSGGSVSAVSLVESDEHASRQNAALRLSGSADDVSGLEGLSSDSGGAVSKQLMTAAVSGVVAGVCFSVASRLFNRR</sequence>
<evidence type="ECO:0000313" key="2">
    <source>
        <dbReference type="EMBL" id="MBF0967323.1"/>
    </source>
</evidence>
<reference evidence="2" key="1">
    <citation type="submission" date="2020-04" db="EMBL/GenBank/DDBJ databases">
        <title>Deep metagenomics examines the oral microbiome during advanced dental caries in children, revealing novel taxa and co-occurrences with host molecules.</title>
        <authorList>
            <person name="Baker J.L."/>
            <person name="Morton J.T."/>
            <person name="Dinis M."/>
            <person name="Alvarez R."/>
            <person name="Tran N.C."/>
            <person name="Knight R."/>
            <person name="Edlund A."/>
        </authorList>
    </citation>
    <scope>NUCLEOTIDE SEQUENCE</scope>
    <source>
        <strain evidence="2">JCVI_30_bin.13</strain>
    </source>
</reference>
<keyword evidence="1" id="KW-1133">Transmembrane helix</keyword>
<dbReference type="EMBL" id="JABZGF010000410">
    <property type="protein sequence ID" value="MBF0967323.1"/>
    <property type="molecule type" value="Genomic_DNA"/>
</dbReference>
<keyword evidence="1" id="KW-0472">Membrane</keyword>
<feature type="transmembrane region" description="Helical" evidence="1">
    <location>
        <begin position="36"/>
        <end position="56"/>
    </location>
</feature>
<comment type="caution">
    <text evidence="2">The sequence shown here is derived from an EMBL/GenBank/DDBJ whole genome shotgun (WGS) entry which is preliminary data.</text>
</comment>
<name>A0A929RQN5_9ACTO</name>
<feature type="transmembrane region" description="Helical" evidence="1">
    <location>
        <begin position="12"/>
        <end position="29"/>
    </location>
</feature>
<keyword evidence="1" id="KW-0812">Transmembrane</keyword>
<dbReference type="Proteomes" id="UP000759246">
    <property type="component" value="Unassembled WGS sequence"/>
</dbReference>
<feature type="transmembrane region" description="Helical" evidence="1">
    <location>
        <begin position="89"/>
        <end position="112"/>
    </location>
</feature>
<protein>
    <submittedName>
        <fullName evidence="2">Uncharacterized protein</fullName>
    </submittedName>
</protein>
<evidence type="ECO:0000313" key="3">
    <source>
        <dbReference type="Proteomes" id="UP000759246"/>
    </source>
</evidence>
<organism evidence="2 3">
    <name type="scientific">Actinomyces bouchesdurhonensis</name>
    <dbReference type="NCBI Taxonomy" id="1852361"/>
    <lineage>
        <taxon>Bacteria</taxon>
        <taxon>Bacillati</taxon>
        <taxon>Actinomycetota</taxon>
        <taxon>Actinomycetes</taxon>
        <taxon>Actinomycetales</taxon>
        <taxon>Actinomycetaceae</taxon>
        <taxon>Actinomyces</taxon>
    </lineage>
</organism>
<evidence type="ECO:0000256" key="1">
    <source>
        <dbReference type="SAM" id="Phobius"/>
    </source>
</evidence>
<dbReference type="AlphaFoldDB" id="A0A929RQN5"/>